<dbReference type="GO" id="GO:0005509">
    <property type="term" value="F:calcium ion binding"/>
    <property type="evidence" value="ECO:0007669"/>
    <property type="project" value="InterPro"/>
</dbReference>
<sequence>MQAKFLGLAAVLGLALPLLAGCDSRGEDGGSEAAPVAESVSAADLAEEPPLLDASTDPADEPSAAVEPDPAPPPVRMAARRMEPSPRTPPEPATDVEPLIVIGPRDGETLGEYRARAERLFNRLDTDGDGRLDREEIISGVGQVRLRNALERADIDLDDHVSRQEFNDLATRAYQRLDADGNGVITEAEFEAGDPLGAE</sequence>
<keyword evidence="2" id="KW-0732">Signal</keyword>
<dbReference type="EMBL" id="BATC01000046">
    <property type="protein sequence ID" value="GAD59977.1"/>
    <property type="molecule type" value="Genomic_DNA"/>
</dbReference>
<feature type="region of interest" description="Disordered" evidence="1">
    <location>
        <begin position="22"/>
        <end position="102"/>
    </location>
</feature>
<evidence type="ECO:0000313" key="5">
    <source>
        <dbReference type="Proteomes" id="UP000016569"/>
    </source>
</evidence>
<dbReference type="Gene3D" id="1.10.238.10">
    <property type="entry name" value="EF-hand"/>
    <property type="match status" value="2"/>
</dbReference>
<reference evidence="5" key="1">
    <citation type="journal article" date="2013" name="Genome Announc.">
        <title>Draft Genome Sequence of the Dimorphic Prosthecate Bacterium Brevundimonas abyssalis TAR-001T.</title>
        <authorList>
            <person name="Tsubouchi T."/>
            <person name="Nishi S."/>
            <person name="Usui K."/>
            <person name="Shimane Y."/>
            <person name="Takaki Y."/>
            <person name="Maruyama T."/>
            <person name="Hatada Y."/>
        </authorList>
    </citation>
    <scope>NUCLEOTIDE SEQUENCE [LARGE SCALE GENOMIC DNA]</scope>
    <source>
        <strain evidence="5">TAR-001</strain>
    </source>
</reference>
<feature type="signal peptide" evidence="2">
    <location>
        <begin position="1"/>
        <end position="20"/>
    </location>
</feature>
<dbReference type="PROSITE" id="PS00018">
    <property type="entry name" value="EF_HAND_1"/>
    <property type="match status" value="2"/>
</dbReference>
<gene>
    <name evidence="4" type="ORF">MBEBAB_2227</name>
</gene>
<dbReference type="Pfam" id="PF13499">
    <property type="entry name" value="EF-hand_7"/>
    <property type="match status" value="1"/>
</dbReference>
<dbReference type="SUPFAM" id="SSF47473">
    <property type="entry name" value="EF-hand"/>
    <property type="match status" value="1"/>
</dbReference>
<dbReference type="AlphaFoldDB" id="A0A8E0TRX7"/>
<feature type="domain" description="EF-hand" evidence="3">
    <location>
        <begin position="112"/>
        <end position="147"/>
    </location>
</feature>
<dbReference type="Proteomes" id="UP000016569">
    <property type="component" value="Unassembled WGS sequence"/>
</dbReference>
<dbReference type="InterPro" id="IPR018247">
    <property type="entry name" value="EF_Hand_1_Ca_BS"/>
</dbReference>
<comment type="caution">
    <text evidence="4">The sequence shown here is derived from an EMBL/GenBank/DDBJ whole genome shotgun (WGS) entry which is preliminary data.</text>
</comment>
<evidence type="ECO:0000256" key="1">
    <source>
        <dbReference type="SAM" id="MobiDB-lite"/>
    </source>
</evidence>
<evidence type="ECO:0000313" key="4">
    <source>
        <dbReference type="EMBL" id="GAD59977.1"/>
    </source>
</evidence>
<name>A0A8E0TRX7_9CAUL</name>
<organism evidence="4 5">
    <name type="scientific">Brevundimonas abyssalis TAR-001</name>
    <dbReference type="NCBI Taxonomy" id="1391729"/>
    <lineage>
        <taxon>Bacteria</taxon>
        <taxon>Pseudomonadati</taxon>
        <taxon>Pseudomonadota</taxon>
        <taxon>Alphaproteobacteria</taxon>
        <taxon>Caulobacterales</taxon>
        <taxon>Caulobacteraceae</taxon>
        <taxon>Brevundimonas</taxon>
    </lineage>
</organism>
<dbReference type="PROSITE" id="PS50222">
    <property type="entry name" value="EF_HAND_2"/>
    <property type="match status" value="1"/>
</dbReference>
<feature type="compositionally biased region" description="Low complexity" evidence="1">
    <location>
        <begin position="31"/>
        <end position="43"/>
    </location>
</feature>
<feature type="chain" id="PRO_5034932451" description="EF-hand domain-containing protein" evidence="2">
    <location>
        <begin position="21"/>
        <end position="199"/>
    </location>
</feature>
<dbReference type="InterPro" id="IPR011992">
    <property type="entry name" value="EF-hand-dom_pair"/>
</dbReference>
<dbReference type="SMART" id="SM00054">
    <property type="entry name" value="EFh"/>
    <property type="match status" value="2"/>
</dbReference>
<dbReference type="InterPro" id="IPR002048">
    <property type="entry name" value="EF_hand_dom"/>
</dbReference>
<evidence type="ECO:0000256" key="2">
    <source>
        <dbReference type="SAM" id="SignalP"/>
    </source>
</evidence>
<proteinExistence type="predicted"/>
<evidence type="ECO:0000259" key="3">
    <source>
        <dbReference type="PROSITE" id="PS50222"/>
    </source>
</evidence>
<protein>
    <recommendedName>
        <fullName evidence="3">EF-hand domain-containing protein</fullName>
    </recommendedName>
</protein>
<accession>A0A8E0TRX7</accession>
<dbReference type="PROSITE" id="PS51257">
    <property type="entry name" value="PROKAR_LIPOPROTEIN"/>
    <property type="match status" value="1"/>
</dbReference>
<keyword evidence="5" id="KW-1185">Reference proteome</keyword>